<dbReference type="AlphaFoldDB" id="A0A9X9Q573"/>
<keyword evidence="3" id="KW-0444">Lipid biosynthesis</keyword>
<organism evidence="16 17">
    <name type="scientific">Gulo gulo</name>
    <name type="common">Wolverine</name>
    <name type="synonym">Gluton</name>
    <dbReference type="NCBI Taxonomy" id="48420"/>
    <lineage>
        <taxon>Eukaryota</taxon>
        <taxon>Metazoa</taxon>
        <taxon>Chordata</taxon>
        <taxon>Craniata</taxon>
        <taxon>Vertebrata</taxon>
        <taxon>Euteleostomi</taxon>
        <taxon>Mammalia</taxon>
        <taxon>Eutheria</taxon>
        <taxon>Laurasiatheria</taxon>
        <taxon>Carnivora</taxon>
        <taxon>Caniformia</taxon>
        <taxon>Musteloidea</taxon>
        <taxon>Mustelidae</taxon>
        <taxon>Guloninae</taxon>
        <taxon>Gulo</taxon>
    </lineage>
</organism>
<dbReference type="InterPro" id="IPR046342">
    <property type="entry name" value="CBS_dom_sf"/>
</dbReference>
<evidence type="ECO:0000259" key="15">
    <source>
        <dbReference type="PROSITE" id="PS51371"/>
    </source>
</evidence>
<keyword evidence="17" id="KW-1185">Reference proteome</keyword>
<evidence type="ECO:0000313" key="16">
    <source>
        <dbReference type="EMBL" id="VCX20767.1"/>
    </source>
</evidence>
<evidence type="ECO:0000256" key="6">
    <source>
        <dbReference type="ARBA" id="ARBA00022741"/>
    </source>
</evidence>
<evidence type="ECO:0000256" key="13">
    <source>
        <dbReference type="ARBA" id="ARBA00025878"/>
    </source>
</evidence>
<dbReference type="Pfam" id="PF00571">
    <property type="entry name" value="CBS"/>
    <property type="match status" value="1"/>
</dbReference>
<evidence type="ECO:0000256" key="2">
    <source>
        <dbReference type="ARBA" id="ARBA00018007"/>
    </source>
</evidence>
<comment type="subunit">
    <text evidence="13">AMPK is a heterotrimer of an alpha catalytic subunit (PRKAA1 or PRKAA2), a beta (PRKAB1 or PRKAB2) and a gamma non-catalytic subunits (PRKAG1, PRKAG2 or PRKAG3). Interacts with FNIP1 and FNIP2.</text>
</comment>
<protein>
    <recommendedName>
        <fullName evidence="2">5'-AMP-activated protein kinase subunit gamma-1</fullName>
    </recommendedName>
</protein>
<dbReference type="GO" id="GO:0016208">
    <property type="term" value="F:AMP binding"/>
    <property type="evidence" value="ECO:0007669"/>
    <property type="project" value="TreeGrafter"/>
</dbReference>
<keyword evidence="8" id="KW-0067">ATP-binding</keyword>
<dbReference type="PROSITE" id="PS51371">
    <property type="entry name" value="CBS"/>
    <property type="match status" value="1"/>
</dbReference>
<dbReference type="Gene3D" id="3.10.580.10">
    <property type="entry name" value="CBS-domain"/>
    <property type="match status" value="2"/>
</dbReference>
<dbReference type="EMBL" id="CYRY02037258">
    <property type="protein sequence ID" value="VCX20767.1"/>
    <property type="molecule type" value="Genomic_DNA"/>
</dbReference>
<dbReference type="GO" id="GO:0005634">
    <property type="term" value="C:nucleus"/>
    <property type="evidence" value="ECO:0007669"/>
    <property type="project" value="TreeGrafter"/>
</dbReference>
<keyword evidence="6" id="KW-0547">Nucleotide-binding</keyword>
<evidence type="ECO:0000256" key="12">
    <source>
        <dbReference type="ARBA" id="ARBA00023180"/>
    </source>
</evidence>
<keyword evidence="4" id="KW-0597">Phosphoprotein</keyword>
<evidence type="ECO:0000256" key="5">
    <source>
        <dbReference type="ARBA" id="ARBA00022737"/>
    </source>
</evidence>
<dbReference type="PANTHER" id="PTHR13780:SF38">
    <property type="entry name" value="5'-AMP-ACTIVATED PROTEIN KINASE SUBUNIT GAMMA-1"/>
    <property type="match status" value="1"/>
</dbReference>
<keyword evidence="7" id="KW-0276">Fatty acid metabolism</keyword>
<dbReference type="GO" id="GO:0019887">
    <property type="term" value="F:protein kinase regulator activity"/>
    <property type="evidence" value="ECO:0007669"/>
    <property type="project" value="TreeGrafter"/>
</dbReference>
<evidence type="ECO:0000256" key="14">
    <source>
        <dbReference type="PROSITE-ProRule" id="PRU00703"/>
    </source>
</evidence>
<keyword evidence="11" id="KW-0275">Fatty acid biosynthesis</keyword>
<name>A0A9X9Q573_GULGU</name>
<gene>
    <name evidence="16" type="ORF">BN2614_LOCUS1</name>
</gene>
<keyword evidence="10 14" id="KW-0129">CBS domain</keyword>
<dbReference type="InterPro" id="IPR000644">
    <property type="entry name" value="CBS_dom"/>
</dbReference>
<proteinExistence type="inferred from homology"/>
<evidence type="ECO:0000256" key="7">
    <source>
        <dbReference type="ARBA" id="ARBA00022832"/>
    </source>
</evidence>
<feature type="domain" description="CBS" evidence="15">
    <location>
        <begin position="155"/>
        <end position="221"/>
    </location>
</feature>
<evidence type="ECO:0000256" key="9">
    <source>
        <dbReference type="ARBA" id="ARBA00023098"/>
    </source>
</evidence>
<keyword evidence="9" id="KW-0443">Lipid metabolism</keyword>
<evidence type="ECO:0000256" key="1">
    <source>
        <dbReference type="ARBA" id="ARBA00006750"/>
    </source>
</evidence>
<dbReference type="GO" id="GO:0005829">
    <property type="term" value="C:cytosol"/>
    <property type="evidence" value="ECO:0007669"/>
    <property type="project" value="UniProtKB-ARBA"/>
</dbReference>
<dbReference type="SUPFAM" id="SSF54631">
    <property type="entry name" value="CBS-domain pair"/>
    <property type="match status" value="2"/>
</dbReference>
<dbReference type="GO" id="GO:0006633">
    <property type="term" value="P:fatty acid biosynthetic process"/>
    <property type="evidence" value="ECO:0007669"/>
    <property type="project" value="UniProtKB-KW"/>
</dbReference>
<comment type="caution">
    <text evidence="16">The sequence shown here is derived from an EMBL/GenBank/DDBJ whole genome shotgun (WGS) entry which is preliminary data.</text>
</comment>
<evidence type="ECO:0000256" key="4">
    <source>
        <dbReference type="ARBA" id="ARBA00022553"/>
    </source>
</evidence>
<evidence type="ECO:0000256" key="10">
    <source>
        <dbReference type="ARBA" id="ARBA00023122"/>
    </source>
</evidence>
<evidence type="ECO:0000256" key="11">
    <source>
        <dbReference type="ARBA" id="ARBA00023160"/>
    </source>
</evidence>
<keyword evidence="12" id="KW-0325">Glycoprotein</keyword>
<dbReference type="InterPro" id="IPR050511">
    <property type="entry name" value="AMPK_gamma/SDS23_families"/>
</dbReference>
<evidence type="ECO:0000256" key="3">
    <source>
        <dbReference type="ARBA" id="ARBA00022516"/>
    </source>
</evidence>
<accession>A0A9X9Q573</accession>
<sequence>MKSRCYDPIPSSSKSVLFATPLQAKQAFFASVTNEVRAAPSWDREKQSFVGALTVPGPIRSLRRSYKSASVQLHELEEHKTGTWRQVYLQDSFKPLVRTPNASSFDAVSALIRNKPHRLPAADPESGNTLYMRTHRRTLTFLKLFITEFPKPEFTSKPLEELEIGTYACTTTPVYGARGIFAQRRVPALPVADEKGRVVGIYSRFDAISLAAEKTYNNPDVSVTKALVTLL</sequence>
<dbReference type="Proteomes" id="UP000269945">
    <property type="component" value="Unassembled WGS sequence"/>
</dbReference>
<keyword evidence="5" id="KW-0677">Repeat</keyword>
<dbReference type="PANTHER" id="PTHR13780">
    <property type="entry name" value="AMP-ACTIVATED PROTEIN KINASE, GAMMA REGULATORY SUBUNIT"/>
    <property type="match status" value="1"/>
</dbReference>
<evidence type="ECO:0000256" key="8">
    <source>
        <dbReference type="ARBA" id="ARBA00022840"/>
    </source>
</evidence>
<comment type="similarity">
    <text evidence="1">Belongs to the 5'-AMP-activated protein kinase gamma subunit family.</text>
</comment>
<dbReference type="GO" id="GO:0005524">
    <property type="term" value="F:ATP binding"/>
    <property type="evidence" value="ECO:0007669"/>
    <property type="project" value="UniProtKB-KW"/>
</dbReference>
<evidence type="ECO:0000313" key="17">
    <source>
        <dbReference type="Proteomes" id="UP000269945"/>
    </source>
</evidence>
<dbReference type="GO" id="GO:0031588">
    <property type="term" value="C:nucleotide-activated protein kinase complex"/>
    <property type="evidence" value="ECO:0007669"/>
    <property type="project" value="TreeGrafter"/>
</dbReference>
<reference evidence="16 17" key="1">
    <citation type="submission" date="2018-10" db="EMBL/GenBank/DDBJ databases">
        <authorList>
            <person name="Ekblom R."/>
            <person name="Jareborg N."/>
        </authorList>
    </citation>
    <scope>NUCLEOTIDE SEQUENCE [LARGE SCALE GENOMIC DNA]</scope>
    <source>
        <tissue evidence="16">Muscle</tissue>
    </source>
</reference>
<dbReference type="GO" id="GO:0019901">
    <property type="term" value="F:protein kinase binding"/>
    <property type="evidence" value="ECO:0007669"/>
    <property type="project" value="TreeGrafter"/>
</dbReference>